<evidence type="ECO:0000313" key="8">
    <source>
        <dbReference type="EMBL" id="EDP96290.1"/>
    </source>
</evidence>
<name>A9DUH1_9FLAO</name>
<evidence type="ECO:0000256" key="3">
    <source>
        <dbReference type="ARBA" id="ARBA00022801"/>
    </source>
</evidence>
<feature type="active site" description="Charge relay system" evidence="5">
    <location>
        <position position="373"/>
    </location>
</feature>
<dbReference type="PROSITE" id="PS51257">
    <property type="entry name" value="PROKAR_LIPOPROTEIN"/>
    <property type="match status" value="1"/>
</dbReference>
<keyword evidence="3 5" id="KW-0378">Hydrolase</keyword>
<feature type="domain" description="Peptidase S8/S53" evidence="7">
    <location>
        <begin position="160"/>
        <end position="401"/>
    </location>
</feature>
<dbReference type="MEROPS" id="S08.058"/>
<dbReference type="GO" id="GO:0006508">
    <property type="term" value="P:proteolysis"/>
    <property type="evidence" value="ECO:0007669"/>
    <property type="project" value="UniProtKB-KW"/>
</dbReference>
<keyword evidence="4 5" id="KW-0720">Serine protease</keyword>
<dbReference type="eggNOG" id="COG1404">
    <property type="taxonomic scope" value="Bacteria"/>
</dbReference>
<dbReference type="RefSeq" id="WP_007093120.1">
    <property type="nucleotide sequence ID" value="NZ_CP142125.1"/>
</dbReference>
<dbReference type="PANTHER" id="PTHR43806">
    <property type="entry name" value="PEPTIDASE S8"/>
    <property type="match status" value="1"/>
</dbReference>
<evidence type="ECO:0000256" key="6">
    <source>
        <dbReference type="SAM" id="SignalP"/>
    </source>
</evidence>
<dbReference type="PANTHER" id="PTHR43806:SF11">
    <property type="entry name" value="CEREVISIN-RELATED"/>
    <property type="match status" value="1"/>
</dbReference>
<dbReference type="Pfam" id="PF00082">
    <property type="entry name" value="Peptidase_S8"/>
    <property type="match status" value="1"/>
</dbReference>
<evidence type="ECO:0000313" key="9">
    <source>
        <dbReference type="Proteomes" id="UP000002945"/>
    </source>
</evidence>
<comment type="caution">
    <text evidence="8">The sequence shown here is derived from an EMBL/GenBank/DDBJ whole genome shotgun (WGS) entry which is preliminary data.</text>
</comment>
<dbReference type="AlphaFoldDB" id="A9DUH1"/>
<dbReference type="Proteomes" id="UP000002945">
    <property type="component" value="Unassembled WGS sequence"/>
</dbReference>
<dbReference type="InterPro" id="IPR050131">
    <property type="entry name" value="Peptidase_S8_subtilisin-like"/>
</dbReference>
<feature type="signal peptide" evidence="6">
    <location>
        <begin position="1"/>
        <end position="21"/>
    </location>
</feature>
<proteinExistence type="inferred from homology"/>
<dbReference type="GO" id="GO:0004252">
    <property type="term" value="F:serine-type endopeptidase activity"/>
    <property type="evidence" value="ECO:0007669"/>
    <property type="project" value="UniProtKB-UniRule"/>
</dbReference>
<dbReference type="InterPro" id="IPR036852">
    <property type="entry name" value="Peptidase_S8/S53_dom_sf"/>
</dbReference>
<evidence type="ECO:0000256" key="2">
    <source>
        <dbReference type="ARBA" id="ARBA00022670"/>
    </source>
</evidence>
<comment type="similarity">
    <text evidence="1 5">Belongs to the peptidase S8 family.</text>
</comment>
<evidence type="ECO:0000256" key="4">
    <source>
        <dbReference type="ARBA" id="ARBA00022825"/>
    </source>
</evidence>
<dbReference type="InterPro" id="IPR000209">
    <property type="entry name" value="Peptidase_S8/S53_dom"/>
</dbReference>
<dbReference type="SUPFAM" id="SSF52743">
    <property type="entry name" value="Subtilisin-like"/>
    <property type="match status" value="1"/>
</dbReference>
<dbReference type="PRINTS" id="PR00723">
    <property type="entry name" value="SUBTILISIN"/>
</dbReference>
<feature type="active site" description="Charge relay system" evidence="5">
    <location>
        <position position="220"/>
    </location>
</feature>
<evidence type="ECO:0000259" key="7">
    <source>
        <dbReference type="Pfam" id="PF00082"/>
    </source>
</evidence>
<dbReference type="HOGENOM" id="CLU_629749_0_0_10"/>
<feature type="active site" description="Charge relay system" evidence="5">
    <location>
        <position position="168"/>
    </location>
</feature>
<keyword evidence="6" id="KW-0732">Signal</keyword>
<protein>
    <submittedName>
        <fullName evidence="8">Peptidase S8 and S53, subtilisin, kexin, sedolisin</fullName>
    </submittedName>
</protein>
<evidence type="ECO:0000256" key="5">
    <source>
        <dbReference type="PROSITE-ProRule" id="PRU01240"/>
    </source>
</evidence>
<keyword evidence="2 5" id="KW-0645">Protease</keyword>
<dbReference type="EMBL" id="ABIB01000004">
    <property type="protein sequence ID" value="EDP96290.1"/>
    <property type="molecule type" value="Genomic_DNA"/>
</dbReference>
<evidence type="ECO:0000256" key="1">
    <source>
        <dbReference type="ARBA" id="ARBA00011073"/>
    </source>
</evidence>
<feature type="chain" id="PRO_5002734831" evidence="6">
    <location>
        <begin position="22"/>
        <end position="434"/>
    </location>
</feature>
<dbReference type="CDD" id="cd00306">
    <property type="entry name" value="Peptidases_S8_S53"/>
    <property type="match status" value="1"/>
</dbReference>
<gene>
    <name evidence="8" type="ORF">KAOT1_02737</name>
</gene>
<sequence>MRNIQKLIAFVLVLLTCSCSTDDLITESNIKTENDKIVNTSPENITSKSNFFPTYSDTQLIVQYKNGTTDPEKNNIRMANGVTNYEVCHCTNKDIELWSFGGVINIEPKRRSIKDQVDDESDTGVLAVDYEFVFGLDIESPFTGTDLDTGYTSYIKEENSGITIAIVDSGIATGLTVFNTDTMANKILFNADGVAVGDEKSGWDFVDEDANTFDDNEGKHGSIIANMITNELTTNAIPHQILPVKVSNSLGQASYFNFLCGTLYASERADIVSISMGWYDDGFGESLESIFSNIVDANPTTIYVTSAGNLSSNNDMLRHFPSSYEQENVIAVASANEDTSKISNFSNYGVLSVDFFAQGEGISFYDVFVQGTSFAAPQVTIEAAAIFYEDGILSPEELKDELSIRGSVVLESFTDLGDDISRDTYFNKLIIPFD</sequence>
<dbReference type="InterPro" id="IPR015500">
    <property type="entry name" value="Peptidase_S8_subtilisin-rel"/>
</dbReference>
<dbReference type="STRING" id="391587.KAOT1_02737"/>
<dbReference type="Gene3D" id="3.40.50.200">
    <property type="entry name" value="Peptidase S8/S53 domain"/>
    <property type="match status" value="1"/>
</dbReference>
<organism evidence="8 9">
    <name type="scientific">Kordia algicida OT-1</name>
    <dbReference type="NCBI Taxonomy" id="391587"/>
    <lineage>
        <taxon>Bacteria</taxon>
        <taxon>Pseudomonadati</taxon>
        <taxon>Bacteroidota</taxon>
        <taxon>Flavobacteriia</taxon>
        <taxon>Flavobacteriales</taxon>
        <taxon>Flavobacteriaceae</taxon>
        <taxon>Kordia</taxon>
    </lineage>
</organism>
<keyword evidence="9" id="KW-1185">Reference proteome</keyword>
<dbReference type="PROSITE" id="PS51892">
    <property type="entry name" value="SUBTILASE"/>
    <property type="match status" value="1"/>
</dbReference>
<dbReference type="OrthoDB" id="944909at2"/>
<reference evidence="8 9" key="1">
    <citation type="journal article" date="2011" name="J. Bacteriol.">
        <title>Genome sequence of the algicidal bacterium Kordia algicida OT-1.</title>
        <authorList>
            <person name="Lee H.S."/>
            <person name="Kang S.G."/>
            <person name="Kwon K.K."/>
            <person name="Lee J.H."/>
            <person name="Kim S.J."/>
        </authorList>
    </citation>
    <scope>NUCLEOTIDE SEQUENCE [LARGE SCALE GENOMIC DNA]</scope>
    <source>
        <strain evidence="8 9">OT-1</strain>
    </source>
</reference>
<accession>A9DUH1</accession>